<reference evidence="9" key="1">
    <citation type="submission" date="2022-11" db="UniProtKB">
        <authorList>
            <consortium name="WormBaseParasite"/>
        </authorList>
    </citation>
    <scope>IDENTIFICATION</scope>
</reference>
<evidence type="ECO:0000256" key="6">
    <source>
        <dbReference type="PIRSR" id="PIRSR022950-1"/>
    </source>
</evidence>
<dbReference type="InterPro" id="IPR000073">
    <property type="entry name" value="AB_hydrolase_1"/>
</dbReference>
<dbReference type="InterPro" id="IPR029058">
    <property type="entry name" value="AB_hydrolase_fold"/>
</dbReference>
<dbReference type="SUPFAM" id="SSF53474">
    <property type="entry name" value="alpha/beta-Hydrolases"/>
    <property type="match status" value="1"/>
</dbReference>
<evidence type="ECO:0000256" key="2">
    <source>
        <dbReference type="ARBA" id="ARBA00022487"/>
    </source>
</evidence>
<evidence type="ECO:0000259" key="7">
    <source>
        <dbReference type="Pfam" id="PF12697"/>
    </source>
</evidence>
<comment type="catalytic activity">
    <reaction evidence="4">
        <text>[phosphatase 2A protein]-C-terminal L-leucine methyl ester + H2O = [phosphatase 2A protein]-C-terminal L-leucine + methanol + H(+)</text>
        <dbReference type="Rhea" id="RHEA:48548"/>
        <dbReference type="Rhea" id="RHEA-COMP:12134"/>
        <dbReference type="Rhea" id="RHEA-COMP:12135"/>
        <dbReference type="ChEBI" id="CHEBI:15377"/>
        <dbReference type="ChEBI" id="CHEBI:15378"/>
        <dbReference type="ChEBI" id="CHEBI:17790"/>
        <dbReference type="ChEBI" id="CHEBI:90516"/>
        <dbReference type="ChEBI" id="CHEBI:90517"/>
        <dbReference type="EC" id="3.1.1.89"/>
    </reaction>
</comment>
<dbReference type="InterPro" id="IPR000639">
    <property type="entry name" value="Epox_hydrolase-like"/>
</dbReference>
<evidence type="ECO:0000256" key="4">
    <source>
        <dbReference type="ARBA" id="ARBA00049203"/>
    </source>
</evidence>
<dbReference type="Pfam" id="PF12697">
    <property type="entry name" value="Abhydrolase_6"/>
    <property type="match status" value="1"/>
</dbReference>
<feature type="active site" evidence="6">
    <location>
        <position position="161"/>
    </location>
</feature>
<evidence type="ECO:0000256" key="5">
    <source>
        <dbReference type="PIRNR" id="PIRNR022950"/>
    </source>
</evidence>
<evidence type="ECO:0000313" key="9">
    <source>
        <dbReference type="WBParaSite" id="PgB13_g010_t01"/>
    </source>
</evidence>
<comment type="similarity">
    <text evidence="1 5">Belongs to the AB hydrolase superfamily.</text>
</comment>
<evidence type="ECO:0000256" key="3">
    <source>
        <dbReference type="ARBA" id="ARBA00022801"/>
    </source>
</evidence>
<dbReference type="AlphaFoldDB" id="A0A914ZQF2"/>
<dbReference type="PANTHER" id="PTHR14189:SF0">
    <property type="entry name" value="PROTEIN PHOSPHATASE METHYLESTERASE 1"/>
    <property type="match status" value="1"/>
</dbReference>
<keyword evidence="3 5" id="KW-0378">Hydrolase</keyword>
<feature type="active site" evidence="6">
    <location>
        <position position="311"/>
    </location>
</feature>
<dbReference type="WBParaSite" id="PgB13_g010_t01">
    <property type="protein sequence ID" value="PgB13_g010_t01"/>
    <property type="gene ID" value="PgB13_g010"/>
</dbReference>
<comment type="function">
    <text evidence="5">Demethylates proteins that have been reversibly carboxymethylated.</text>
</comment>
<dbReference type="GO" id="GO:0051723">
    <property type="term" value="F:protein methylesterase activity"/>
    <property type="evidence" value="ECO:0007669"/>
    <property type="project" value="UniProtKB-EC"/>
</dbReference>
<dbReference type="Gene3D" id="3.40.50.1820">
    <property type="entry name" value="alpha/beta hydrolase"/>
    <property type="match status" value="1"/>
</dbReference>
<dbReference type="Proteomes" id="UP000887569">
    <property type="component" value="Unplaced"/>
</dbReference>
<accession>A0A914ZQF2</accession>
<organism evidence="8 9">
    <name type="scientific">Parascaris univalens</name>
    <name type="common">Nematode worm</name>
    <dbReference type="NCBI Taxonomy" id="6257"/>
    <lineage>
        <taxon>Eukaryota</taxon>
        <taxon>Metazoa</taxon>
        <taxon>Ecdysozoa</taxon>
        <taxon>Nematoda</taxon>
        <taxon>Chromadorea</taxon>
        <taxon>Rhabditida</taxon>
        <taxon>Spirurina</taxon>
        <taxon>Ascaridomorpha</taxon>
        <taxon>Ascaridoidea</taxon>
        <taxon>Ascarididae</taxon>
        <taxon>Parascaris</taxon>
    </lineage>
</organism>
<feature type="active site" evidence="6">
    <location>
        <position position="186"/>
    </location>
</feature>
<name>A0A914ZQF2_PARUN</name>
<feature type="domain" description="AB hydrolase-1" evidence="7">
    <location>
        <begin position="86"/>
        <end position="323"/>
    </location>
</feature>
<keyword evidence="2 5" id="KW-0719">Serine esterase</keyword>
<dbReference type="EC" id="3.1.1.-" evidence="5"/>
<dbReference type="PRINTS" id="PR00412">
    <property type="entry name" value="EPOXHYDRLASE"/>
</dbReference>
<dbReference type="PRINTS" id="PR00111">
    <property type="entry name" value="ABHYDROLASE"/>
</dbReference>
<evidence type="ECO:0000256" key="1">
    <source>
        <dbReference type="ARBA" id="ARBA00008645"/>
    </source>
</evidence>
<protein>
    <recommendedName>
        <fullName evidence="5">Protein phosphatase methylesterase 1</fullName>
        <shortName evidence="5">PME-1</shortName>
        <ecNumber evidence="5">3.1.1.-</ecNumber>
    </recommendedName>
</protein>
<dbReference type="InterPro" id="IPR016812">
    <property type="entry name" value="PPase_methylesterase_euk"/>
</dbReference>
<dbReference type="PANTHER" id="PTHR14189">
    <property type="entry name" value="PROTEIN PHOSPHATASE METHYLESTERASE-1 RELATED"/>
    <property type="match status" value="1"/>
</dbReference>
<keyword evidence="8" id="KW-1185">Reference proteome</keyword>
<proteinExistence type="inferred from homology"/>
<evidence type="ECO:0000313" key="8">
    <source>
        <dbReference type="Proteomes" id="UP000887569"/>
    </source>
</evidence>
<sequence>HSCTVDTSPMSKLEREMFSKKGLASIDENSSLPVPPLPPEPKEWKIKRDLSPLSWDSFFDKKLTVDVGEDKFCVYVKGNTGPVFYLLHGAGYSGLTWACFTEELSAQVECRVVAPDLRGHGETVTVDEVDFSKDRQVEDIVAIHKSIFGEQSTPTFVIGHSMGGALAVHAVHSGRIDSVVGLGVIDVVEGSAMESLSLMNMVLSNRPHNFRSVEAAVDWCVKTGTARNLRSARVSMPSQIMKSNNGYTWRINLHKTQPYWTGWFRGLSKLFLACSVPKILVLAGVDRLDTDLMVGQMQGKFQNTILPKVGHAVQEDSPDQLAETLARFAVRFRFCTAK</sequence>
<dbReference type="PIRSF" id="PIRSF022950">
    <property type="entry name" value="PPase_methylesterase_euk"/>
    <property type="match status" value="1"/>
</dbReference>